<dbReference type="eggNOG" id="COG1653">
    <property type="taxonomic scope" value="Bacteria"/>
</dbReference>
<keyword evidence="4" id="KW-1133">Transmembrane helix</keyword>
<evidence type="ECO:0000256" key="1">
    <source>
        <dbReference type="ARBA" id="ARBA00008520"/>
    </source>
</evidence>
<dbReference type="HOGENOM" id="CLU_031285_9_1_3"/>
<dbReference type="PANTHER" id="PTHR30061:SF50">
    <property type="entry name" value="MALTOSE_MALTODEXTRIN-BINDING PERIPLASMIC PROTEIN"/>
    <property type="match status" value="1"/>
</dbReference>
<dbReference type="GO" id="GO:0015768">
    <property type="term" value="P:maltose transport"/>
    <property type="evidence" value="ECO:0007669"/>
    <property type="project" value="TreeGrafter"/>
</dbReference>
<proteinExistence type="inferred from homology"/>
<dbReference type="InterPro" id="IPR006059">
    <property type="entry name" value="SBP"/>
</dbReference>
<dbReference type="SUPFAM" id="SSF53850">
    <property type="entry name" value="Periplasmic binding protein-like II"/>
    <property type="match status" value="1"/>
</dbReference>
<dbReference type="EMBL" id="CP000828">
    <property type="protein sequence ID" value="ABW27954.1"/>
    <property type="molecule type" value="Genomic_DNA"/>
</dbReference>
<dbReference type="GO" id="GO:0042956">
    <property type="term" value="P:maltodextrin transmembrane transport"/>
    <property type="evidence" value="ECO:0007669"/>
    <property type="project" value="TreeGrafter"/>
</dbReference>
<name>B0CBG9_ACAM1</name>
<keyword evidence="6" id="KW-1185">Reference proteome</keyword>
<reference evidence="5 6" key="1">
    <citation type="journal article" date="2008" name="Proc. Natl. Acad. Sci. U.S.A.">
        <title>Niche adaptation and genome expansion in the chlorophyll d-producing cyanobacterium Acaryochloris marina.</title>
        <authorList>
            <person name="Swingley W.D."/>
            <person name="Chen M."/>
            <person name="Cheung P.C."/>
            <person name="Conrad A.L."/>
            <person name="Dejesa L.C."/>
            <person name="Hao J."/>
            <person name="Honchak B.M."/>
            <person name="Karbach L.E."/>
            <person name="Kurdoglu A."/>
            <person name="Lahiri S."/>
            <person name="Mastrian S.D."/>
            <person name="Miyashita H."/>
            <person name="Page L."/>
            <person name="Ramakrishna P."/>
            <person name="Satoh S."/>
            <person name="Sattley W.M."/>
            <person name="Shimada Y."/>
            <person name="Taylor H.L."/>
            <person name="Tomo T."/>
            <person name="Tsuchiya T."/>
            <person name="Wang Z.T."/>
            <person name="Raymond J."/>
            <person name="Mimuro M."/>
            <person name="Blankenship R.E."/>
            <person name="Touchman J.W."/>
        </authorList>
    </citation>
    <scope>NUCLEOTIDE SEQUENCE [LARGE SCALE GENOMIC DNA]</scope>
    <source>
        <strain evidence="6">MBIC 11017</strain>
    </source>
</reference>
<dbReference type="GO" id="GO:0055052">
    <property type="term" value="C:ATP-binding cassette (ABC) transporter complex, substrate-binding subunit-containing"/>
    <property type="evidence" value="ECO:0007669"/>
    <property type="project" value="TreeGrafter"/>
</dbReference>
<evidence type="ECO:0000256" key="2">
    <source>
        <dbReference type="ARBA" id="ARBA00022448"/>
    </source>
</evidence>
<dbReference type="KEGG" id="amr:AM1_2958"/>
<keyword evidence="4" id="KW-0472">Membrane</keyword>
<feature type="transmembrane region" description="Helical" evidence="4">
    <location>
        <begin position="65"/>
        <end position="83"/>
    </location>
</feature>
<evidence type="ECO:0000256" key="4">
    <source>
        <dbReference type="SAM" id="Phobius"/>
    </source>
</evidence>
<dbReference type="Pfam" id="PF01547">
    <property type="entry name" value="SBP_bac_1"/>
    <property type="match status" value="1"/>
</dbReference>
<keyword evidence="2" id="KW-0813">Transport</keyword>
<dbReference type="CDD" id="cd14750">
    <property type="entry name" value="PBP2_TMBP"/>
    <property type="match status" value="1"/>
</dbReference>
<keyword evidence="3" id="KW-0732">Signal</keyword>
<keyword evidence="4" id="KW-0812">Transmembrane</keyword>
<gene>
    <name evidence="5" type="ordered locus">AM1_2958</name>
</gene>
<sequence length="478" mass="53708">MVSDLPFFTLIVGRQLAYHRILIFTHGGSRVMRTPAEGLINMNMRSPQLWRTLNPFHRLSKRLRFMVLSLLVCLSVIGGYWVWAQQPVRLSMMLQGQEIPNWQLIVDDFEAQNPDIKIDLIEGPNATNLREDLYTTSFLLGDSPYDLIYMDIVWAPKFAAAGWLLDLSDRISDEELAEFMTGDVDGGRYEGGLYRMPFRSDGGMLYYRQDLLSEAGFEPPETTAELIDISKALQSQNKAQWGYVWQGKQYEGAAAMFVEMLEGFGGYWVNPETKEVGLDSPEAIESLKFLQTTVADKISPPGTTATDEEVARLQFQSGNTVFMRNWPYAWKLGNTEPSSKIQGKFGIKPMVHTAGLGSGACQGGWGVGISKTTRHADEAWRAVEYFSSTEAQRKFILASGFVPSRKALFTDPTLVKEYEYLPDLQKVIESSVLRPPIAQYAQASDILQRYLSAALTGRQTPEKAMQAAAQETRQLLKT</sequence>
<dbReference type="AlphaFoldDB" id="B0CBG9"/>
<dbReference type="Gene3D" id="3.40.190.10">
    <property type="entry name" value="Periplasmic binding protein-like II"/>
    <property type="match status" value="2"/>
</dbReference>
<protein>
    <submittedName>
        <fullName evidence="5">Sugar ABC transporter, solute-binding protein, putative</fullName>
    </submittedName>
</protein>
<dbReference type="GO" id="GO:1901982">
    <property type="term" value="F:maltose binding"/>
    <property type="evidence" value="ECO:0007669"/>
    <property type="project" value="TreeGrafter"/>
</dbReference>
<evidence type="ECO:0000313" key="5">
    <source>
        <dbReference type="EMBL" id="ABW27954.1"/>
    </source>
</evidence>
<dbReference type="STRING" id="329726.AM1_2958"/>
<dbReference type="Proteomes" id="UP000000268">
    <property type="component" value="Chromosome"/>
</dbReference>
<comment type="similarity">
    <text evidence="1">Belongs to the bacterial solute-binding protein 1 family.</text>
</comment>
<evidence type="ECO:0000256" key="3">
    <source>
        <dbReference type="ARBA" id="ARBA00022729"/>
    </source>
</evidence>
<evidence type="ECO:0000313" key="6">
    <source>
        <dbReference type="Proteomes" id="UP000000268"/>
    </source>
</evidence>
<organism evidence="5 6">
    <name type="scientific">Acaryochloris marina (strain MBIC 11017)</name>
    <dbReference type="NCBI Taxonomy" id="329726"/>
    <lineage>
        <taxon>Bacteria</taxon>
        <taxon>Bacillati</taxon>
        <taxon>Cyanobacteriota</taxon>
        <taxon>Cyanophyceae</taxon>
        <taxon>Acaryochloridales</taxon>
        <taxon>Acaryochloridaceae</taxon>
        <taxon>Acaryochloris</taxon>
    </lineage>
</organism>
<accession>B0CBG9</accession>
<dbReference type="PANTHER" id="PTHR30061">
    <property type="entry name" value="MALTOSE-BINDING PERIPLASMIC PROTEIN"/>
    <property type="match status" value="1"/>
</dbReference>